<proteinExistence type="predicted"/>
<dbReference type="EMBL" id="SNWF01000004">
    <property type="protein sequence ID" value="TDN94722.1"/>
    <property type="molecule type" value="Genomic_DNA"/>
</dbReference>
<name>A0A4R6GID0_9BURK</name>
<feature type="signal peptide" evidence="1">
    <location>
        <begin position="1"/>
        <end position="20"/>
    </location>
</feature>
<sequence>MKKFAAPLLMAFTLLHPVFAHSTQSSPFSFGVIAKPLKAAAGAGMVRDAITESDADNLAFVVANGVKAGDESCSDEAYKNRRSLFDEAKNGLIVSITASDWAQCVSAKNRSISAERLSRLRDVFFADEFSFGDSKIPLVHQSTMPKFRLYAENMHWRIGDVMFATVNLPSNNNNYLNAAGRNSEFEDRQIANNDWLKRIFLTAKISKLDGVVIFCDGNPLIHVENSSFFSSTGKREGFADIRKQITAFAGKFQGKILIVHSDLDARRMSNANGIEWKANIGTLHTEVPWIKITVDSSQPQLFAMKNPSISTQAARR</sequence>
<accession>A0A4R6GID0</accession>
<evidence type="ECO:0000313" key="3">
    <source>
        <dbReference type="Proteomes" id="UP000294737"/>
    </source>
</evidence>
<gene>
    <name evidence="2" type="ORF">EV677_1277</name>
</gene>
<comment type="caution">
    <text evidence="2">The sequence shown here is derived from an EMBL/GenBank/DDBJ whole genome shotgun (WGS) entry which is preliminary data.</text>
</comment>
<evidence type="ECO:0000313" key="2">
    <source>
        <dbReference type="EMBL" id="TDN94722.1"/>
    </source>
</evidence>
<organism evidence="2 3">
    <name type="scientific">Herminiimonas fonticola</name>
    <dbReference type="NCBI Taxonomy" id="303380"/>
    <lineage>
        <taxon>Bacteria</taxon>
        <taxon>Pseudomonadati</taxon>
        <taxon>Pseudomonadota</taxon>
        <taxon>Betaproteobacteria</taxon>
        <taxon>Burkholderiales</taxon>
        <taxon>Oxalobacteraceae</taxon>
        <taxon>Herminiimonas</taxon>
    </lineage>
</organism>
<keyword evidence="1" id="KW-0732">Signal</keyword>
<dbReference type="AlphaFoldDB" id="A0A4R6GID0"/>
<keyword evidence="3" id="KW-1185">Reference proteome</keyword>
<reference evidence="2 3" key="1">
    <citation type="submission" date="2019-03" db="EMBL/GenBank/DDBJ databases">
        <title>Genomic Encyclopedia of Type Strains, Phase IV (KMG-IV): sequencing the most valuable type-strain genomes for metagenomic binning, comparative biology and taxonomic classification.</title>
        <authorList>
            <person name="Goeker M."/>
        </authorList>
    </citation>
    <scope>NUCLEOTIDE SEQUENCE [LARGE SCALE GENOMIC DNA]</scope>
    <source>
        <strain evidence="2 3">DSM 18555</strain>
    </source>
</reference>
<evidence type="ECO:0000256" key="1">
    <source>
        <dbReference type="SAM" id="SignalP"/>
    </source>
</evidence>
<dbReference type="RefSeq" id="WP_112991422.1">
    <property type="nucleotide sequence ID" value="NZ_PTLZ01000001.1"/>
</dbReference>
<feature type="chain" id="PRO_5020991872" evidence="1">
    <location>
        <begin position="21"/>
        <end position="316"/>
    </location>
</feature>
<dbReference type="OrthoDB" id="58809at2"/>
<dbReference type="Proteomes" id="UP000294737">
    <property type="component" value="Unassembled WGS sequence"/>
</dbReference>
<protein>
    <submittedName>
        <fullName evidence="2">Uncharacterized protein</fullName>
    </submittedName>
</protein>